<dbReference type="HOGENOM" id="CLU_078309_0_0_1"/>
<keyword evidence="3" id="KW-1185">Reference proteome</keyword>
<feature type="compositionally biased region" description="Basic and acidic residues" evidence="1">
    <location>
        <begin position="106"/>
        <end position="116"/>
    </location>
</feature>
<name>A0A0C9XFX3_9AGAR</name>
<accession>A0A0C9XFX3</accession>
<proteinExistence type="predicted"/>
<feature type="region of interest" description="Disordered" evidence="1">
    <location>
        <begin position="106"/>
        <end position="150"/>
    </location>
</feature>
<reference evidence="3" key="2">
    <citation type="submission" date="2015-01" db="EMBL/GenBank/DDBJ databases">
        <title>Evolutionary Origins and Diversification of the Mycorrhizal Mutualists.</title>
        <authorList>
            <consortium name="DOE Joint Genome Institute"/>
            <consortium name="Mycorrhizal Genomics Consortium"/>
            <person name="Kohler A."/>
            <person name="Kuo A."/>
            <person name="Nagy L.G."/>
            <person name="Floudas D."/>
            <person name="Copeland A."/>
            <person name="Barry K.W."/>
            <person name="Cichocki N."/>
            <person name="Veneault-Fourrey C."/>
            <person name="LaButti K."/>
            <person name="Lindquist E.A."/>
            <person name="Lipzen A."/>
            <person name="Lundell T."/>
            <person name="Morin E."/>
            <person name="Murat C."/>
            <person name="Riley R."/>
            <person name="Ohm R."/>
            <person name="Sun H."/>
            <person name="Tunlid A."/>
            <person name="Henrissat B."/>
            <person name="Grigoriev I.V."/>
            <person name="Hibbett D.S."/>
            <person name="Martin F."/>
        </authorList>
    </citation>
    <scope>NUCLEOTIDE SEQUENCE [LARGE SCALE GENOMIC DNA]</scope>
    <source>
        <strain evidence="3">LaAM-08-1</strain>
    </source>
</reference>
<evidence type="ECO:0000313" key="2">
    <source>
        <dbReference type="EMBL" id="KIJ94997.1"/>
    </source>
</evidence>
<dbReference type="OrthoDB" id="120976at2759"/>
<dbReference type="EMBL" id="KN838771">
    <property type="protein sequence ID" value="KIJ94997.1"/>
    <property type="molecule type" value="Genomic_DNA"/>
</dbReference>
<sequence length="268" mass="29673">MPAYSCNVPAIDDKNPFYCPSVPANTYLSSLRHRVRIHRPTSRRSAEELFISFARTLDQSTSESDEDDDVDWIVGSYVSHARANDPGVLKPQLPPPYSAFVNDLERKSTPKDDGHGPTKTLALKRRRLSSFSDLQGPPKYSRSAKSQSTYNASTTFDITHNNREPLTYLVASSPASKPESEAHPKTLSQPDLDKLIKDLDAVIPGIRLSGRLKNIKDASHQAIADFLSDHGISLLPRIHLSLLDRPKDTSMAASSTFCVPPTWSTYPS</sequence>
<evidence type="ECO:0000313" key="3">
    <source>
        <dbReference type="Proteomes" id="UP000054477"/>
    </source>
</evidence>
<dbReference type="AlphaFoldDB" id="A0A0C9XFX3"/>
<evidence type="ECO:0000256" key="1">
    <source>
        <dbReference type="SAM" id="MobiDB-lite"/>
    </source>
</evidence>
<reference evidence="2 3" key="1">
    <citation type="submission" date="2014-04" db="EMBL/GenBank/DDBJ databases">
        <authorList>
            <consortium name="DOE Joint Genome Institute"/>
            <person name="Kuo A."/>
            <person name="Kohler A."/>
            <person name="Nagy L.G."/>
            <person name="Floudas D."/>
            <person name="Copeland A."/>
            <person name="Barry K.W."/>
            <person name="Cichocki N."/>
            <person name="Veneault-Fourrey C."/>
            <person name="LaButti K."/>
            <person name="Lindquist E.A."/>
            <person name="Lipzen A."/>
            <person name="Lundell T."/>
            <person name="Morin E."/>
            <person name="Murat C."/>
            <person name="Sun H."/>
            <person name="Tunlid A."/>
            <person name="Henrissat B."/>
            <person name="Grigoriev I.V."/>
            <person name="Hibbett D.S."/>
            <person name="Martin F."/>
            <person name="Nordberg H.P."/>
            <person name="Cantor M.N."/>
            <person name="Hua S.X."/>
        </authorList>
    </citation>
    <scope>NUCLEOTIDE SEQUENCE [LARGE SCALE GENOMIC DNA]</scope>
    <source>
        <strain evidence="2 3">LaAM-08-1</strain>
    </source>
</reference>
<organism evidence="2 3">
    <name type="scientific">Laccaria amethystina LaAM-08-1</name>
    <dbReference type="NCBI Taxonomy" id="1095629"/>
    <lineage>
        <taxon>Eukaryota</taxon>
        <taxon>Fungi</taxon>
        <taxon>Dikarya</taxon>
        <taxon>Basidiomycota</taxon>
        <taxon>Agaricomycotina</taxon>
        <taxon>Agaricomycetes</taxon>
        <taxon>Agaricomycetidae</taxon>
        <taxon>Agaricales</taxon>
        <taxon>Agaricineae</taxon>
        <taxon>Hydnangiaceae</taxon>
        <taxon>Laccaria</taxon>
    </lineage>
</organism>
<gene>
    <name evidence="2" type="ORF">K443DRAFT_109528</name>
</gene>
<protein>
    <submittedName>
        <fullName evidence="2">Uncharacterized protein</fullName>
    </submittedName>
</protein>
<dbReference type="Proteomes" id="UP000054477">
    <property type="component" value="Unassembled WGS sequence"/>
</dbReference>